<feature type="transmembrane region" description="Helical" evidence="1">
    <location>
        <begin position="119"/>
        <end position="141"/>
    </location>
</feature>
<keyword evidence="1" id="KW-0812">Transmembrane</keyword>
<feature type="transmembrane region" description="Helical" evidence="1">
    <location>
        <begin position="439"/>
        <end position="459"/>
    </location>
</feature>
<protein>
    <submittedName>
        <fullName evidence="2">Uncharacterized protein</fullName>
    </submittedName>
</protein>
<organism evidence="2">
    <name type="scientific">Aphanomyces astaci</name>
    <name type="common">Crayfish plague agent</name>
    <dbReference type="NCBI Taxonomy" id="112090"/>
    <lineage>
        <taxon>Eukaryota</taxon>
        <taxon>Sar</taxon>
        <taxon>Stramenopiles</taxon>
        <taxon>Oomycota</taxon>
        <taxon>Saprolegniomycetes</taxon>
        <taxon>Saprolegniales</taxon>
        <taxon>Verrucalvaceae</taxon>
        <taxon>Aphanomyces</taxon>
    </lineage>
</organism>
<evidence type="ECO:0000313" key="2">
    <source>
        <dbReference type="EMBL" id="ETV77625.1"/>
    </source>
</evidence>
<dbReference type="VEuPathDB" id="FungiDB:H257_08532"/>
<dbReference type="EMBL" id="KI913132">
    <property type="protein sequence ID" value="ETV77625.1"/>
    <property type="molecule type" value="Genomic_DNA"/>
</dbReference>
<keyword evidence="1" id="KW-1133">Transmembrane helix</keyword>
<dbReference type="OrthoDB" id="2149840at2759"/>
<feature type="transmembrane region" description="Helical" evidence="1">
    <location>
        <begin position="261"/>
        <end position="281"/>
    </location>
</feature>
<dbReference type="GeneID" id="20810528"/>
<feature type="transmembrane region" description="Helical" evidence="1">
    <location>
        <begin position="327"/>
        <end position="346"/>
    </location>
</feature>
<dbReference type="STRING" id="112090.W4GD94"/>
<dbReference type="PANTHER" id="PTHR31061">
    <property type="entry name" value="LD22376P"/>
    <property type="match status" value="1"/>
</dbReference>
<name>W4GD94_APHAT</name>
<gene>
    <name evidence="2" type="ORF">H257_08532</name>
</gene>
<evidence type="ECO:0000256" key="1">
    <source>
        <dbReference type="SAM" id="Phobius"/>
    </source>
</evidence>
<feature type="transmembrane region" description="Helical" evidence="1">
    <location>
        <begin position="196"/>
        <end position="219"/>
    </location>
</feature>
<feature type="transmembrane region" description="Helical" evidence="1">
    <location>
        <begin position="471"/>
        <end position="494"/>
    </location>
</feature>
<feature type="transmembrane region" description="Helical" evidence="1">
    <location>
        <begin position="231"/>
        <end position="249"/>
    </location>
</feature>
<dbReference type="RefSeq" id="XP_009832735.1">
    <property type="nucleotide sequence ID" value="XM_009834433.1"/>
</dbReference>
<dbReference type="AlphaFoldDB" id="W4GD94"/>
<feature type="transmembrane region" description="Helical" evidence="1">
    <location>
        <begin position="293"/>
        <end position="315"/>
    </location>
</feature>
<accession>W4GD94</accession>
<keyword evidence="1" id="KW-0472">Membrane</keyword>
<dbReference type="PANTHER" id="PTHR31061:SF24">
    <property type="entry name" value="LD22376P"/>
    <property type="match status" value="1"/>
</dbReference>
<proteinExistence type="predicted"/>
<feature type="transmembrane region" description="Helical" evidence="1">
    <location>
        <begin position="407"/>
        <end position="427"/>
    </location>
</feature>
<sequence length="567" mass="61426">MDRAHVQVAFTTTNDDERVKLYSVDDNCYGCIMQPMTREDCDASRDDCADLAPNENYTFVVQTVYPFTMELRNLDGDKLWVATGIMFDEHGNYSLVANRSETGAVTSSMTKTSDGSSNALITVLLVLVLLWPLACFGLFSWRKHKASRRHNVTVTATHAANAMHSDIHVDEMLQELPPSPEAVANKKPPRVECLDVFRGVTIFTMIFVNLGGGGYWYFTHVAWNGLSVADVVFPFFVWIMGVTMNIGVASHVKKRTPLLNMLLDAVLRSVRLFLLGLLLVNDFRSLHGGRIPGVLQSFAFAYLMVNVAIIAGLACKSSGYLQRAVEGAVMLVVVATNLGIAFGLPVPGCPTGYFGPGGIGDGGLYANCTGGAHLVVDLAIFGDSYLNQGGTPASVYETTGSWDPEGALNWLMVSFMAYIGYVLGGWFLNEPGWVRKTGLLLGSGAAMGLTGLVLCGFRINGGFIPINKNLWSLSFVLVVSGLACAVLAATFLLVDKFGIWGGTPLKQNGMNAIALYIGHEMLMNHAPFSWDRDTSSHVENTLSNLGGAVCWTIVAMWLHQAGIFITV</sequence>
<reference evidence="2" key="1">
    <citation type="submission" date="2013-12" db="EMBL/GenBank/DDBJ databases">
        <title>The Genome Sequence of Aphanomyces astaci APO3.</title>
        <authorList>
            <consortium name="The Broad Institute Genomics Platform"/>
            <person name="Russ C."/>
            <person name="Tyler B."/>
            <person name="van West P."/>
            <person name="Dieguez-Uribeondo J."/>
            <person name="Young S.K."/>
            <person name="Zeng Q."/>
            <person name="Gargeya S."/>
            <person name="Fitzgerald M."/>
            <person name="Abouelleil A."/>
            <person name="Alvarado L."/>
            <person name="Chapman S.B."/>
            <person name="Gainer-Dewar J."/>
            <person name="Goldberg J."/>
            <person name="Griggs A."/>
            <person name="Gujja S."/>
            <person name="Hansen M."/>
            <person name="Howarth C."/>
            <person name="Imamovic A."/>
            <person name="Ireland A."/>
            <person name="Larimer J."/>
            <person name="McCowan C."/>
            <person name="Murphy C."/>
            <person name="Pearson M."/>
            <person name="Poon T.W."/>
            <person name="Priest M."/>
            <person name="Roberts A."/>
            <person name="Saif S."/>
            <person name="Shea T."/>
            <person name="Sykes S."/>
            <person name="Wortman J."/>
            <person name="Nusbaum C."/>
            <person name="Birren B."/>
        </authorList>
    </citation>
    <scope>NUCLEOTIDE SEQUENCE [LARGE SCALE GENOMIC DNA]</scope>
    <source>
        <strain evidence="2">APO3</strain>
    </source>
</reference>